<sequence length="505" mass="56125">MNCDCNELHCSKRVLFQQGTSVSSSLGDRQLTNEEFTGNCSDNEMDGDLEDDQCVHSDGPSAMDYSLASEHGESEPDAQTETKLSAADRILCASAFYLAHNMSKDAFVDLQRLSPSPILFSTVSKILKNANAECEKIIRCFGCGASLDSSRSVCCSSQQLAALSKVSVREVYSRIVRRNLDEIIATHDLFHQGFVSIVYLKFKMFRLPTSGLSRTDRYKQVIKTKNEFAARIIRTPILLNADGFSKSGCRGEVWPVFFALVYLPDRVRWRASSYGLPRCATLLSCRFSHSVANALFHGLHEEFVDLCTKPVRLHHNGQEFSVSPSIYSFVSDIAATVKIFDLDHWALSIAEGCSMCTTRATRDGSRNVWELRPCTTRELTDHSPGEASKLAPLSLVRAEFLHNDAFGYIKSIVRRIFGAPDSSAFGKMLLRRGSTLMCSDSVSSARLPTSRVRDLRVPTENGRSLCGSEYAVLAMTILPVACLNRVFENDVVNSLCILLSMKMRF</sequence>
<reference evidence="2" key="1">
    <citation type="submission" date="2022-10" db="EMBL/GenBank/DDBJ databases">
        <title>Genome assembly of Pristionchus species.</title>
        <authorList>
            <person name="Yoshida K."/>
            <person name="Sommer R.J."/>
        </authorList>
    </citation>
    <scope>NUCLEOTIDE SEQUENCE [LARGE SCALE GENOMIC DNA]</scope>
    <source>
        <strain evidence="2">RS5460</strain>
    </source>
</reference>
<evidence type="ECO:0000313" key="1">
    <source>
        <dbReference type="EMBL" id="GMR61884.1"/>
    </source>
</evidence>
<keyword evidence="2" id="KW-1185">Reference proteome</keyword>
<protein>
    <submittedName>
        <fullName evidence="1">Uncharacterized protein</fullName>
    </submittedName>
</protein>
<comment type="caution">
    <text evidence="1">The sequence shown here is derived from an EMBL/GenBank/DDBJ whole genome shotgun (WGS) entry which is preliminary data.</text>
</comment>
<evidence type="ECO:0000313" key="2">
    <source>
        <dbReference type="Proteomes" id="UP001328107"/>
    </source>
</evidence>
<proteinExistence type="predicted"/>
<dbReference type="AlphaFoldDB" id="A0AAN5DHF0"/>
<accession>A0AAN5DHF0</accession>
<organism evidence="1 2">
    <name type="scientific">Pristionchus mayeri</name>
    <dbReference type="NCBI Taxonomy" id="1317129"/>
    <lineage>
        <taxon>Eukaryota</taxon>
        <taxon>Metazoa</taxon>
        <taxon>Ecdysozoa</taxon>
        <taxon>Nematoda</taxon>
        <taxon>Chromadorea</taxon>
        <taxon>Rhabditida</taxon>
        <taxon>Rhabditina</taxon>
        <taxon>Diplogasteromorpha</taxon>
        <taxon>Diplogasteroidea</taxon>
        <taxon>Neodiplogasteridae</taxon>
        <taxon>Pristionchus</taxon>
    </lineage>
</organism>
<dbReference type="Proteomes" id="UP001328107">
    <property type="component" value="Unassembled WGS sequence"/>
</dbReference>
<dbReference type="EMBL" id="BTRK01000006">
    <property type="protein sequence ID" value="GMR61884.1"/>
    <property type="molecule type" value="Genomic_DNA"/>
</dbReference>
<feature type="non-terminal residue" evidence="1">
    <location>
        <position position="505"/>
    </location>
</feature>
<name>A0AAN5DHF0_9BILA</name>
<gene>
    <name evidence="1" type="ORF">PMAYCL1PPCAC_32079</name>
</gene>